<feature type="region of interest" description="Disordered" evidence="6">
    <location>
        <begin position="37"/>
        <end position="82"/>
    </location>
</feature>
<dbReference type="InterPro" id="IPR024002">
    <property type="entry name" value="For/NO2_transpt_CS"/>
</dbReference>
<evidence type="ECO:0000256" key="5">
    <source>
        <dbReference type="ARBA" id="ARBA00049660"/>
    </source>
</evidence>
<proteinExistence type="inferred from homology"/>
<keyword evidence="4 7" id="KW-0472">Membrane</keyword>
<feature type="transmembrane region" description="Helical" evidence="7">
    <location>
        <begin position="141"/>
        <end position="163"/>
    </location>
</feature>
<dbReference type="Gene3D" id="1.20.1080.10">
    <property type="entry name" value="Glycerol uptake facilitator protein"/>
    <property type="match status" value="1"/>
</dbReference>
<comment type="subcellular location">
    <subcellularLocation>
        <location evidence="1">Membrane</location>
        <topology evidence="1">Multi-pass membrane protein</topology>
    </subcellularLocation>
</comment>
<dbReference type="InterPro" id="IPR023271">
    <property type="entry name" value="Aquaporin-like"/>
</dbReference>
<evidence type="ECO:0000256" key="3">
    <source>
        <dbReference type="ARBA" id="ARBA00022989"/>
    </source>
</evidence>
<feature type="transmembrane region" description="Helical" evidence="7">
    <location>
        <begin position="303"/>
        <end position="329"/>
    </location>
</feature>
<dbReference type="PROSITE" id="PS01006">
    <property type="entry name" value="FORMATE_NITRITE_TP_2"/>
    <property type="match status" value="1"/>
</dbReference>
<dbReference type="AlphaFoldDB" id="A0A9D4TKG9"/>
<evidence type="ECO:0000256" key="7">
    <source>
        <dbReference type="SAM" id="Phobius"/>
    </source>
</evidence>
<feature type="compositionally biased region" description="Low complexity" evidence="6">
    <location>
        <begin position="37"/>
        <end position="53"/>
    </location>
</feature>
<reference evidence="8" key="1">
    <citation type="journal article" date="2019" name="Plant J.">
        <title>Chlorella vulgaris genome assembly and annotation reveals the molecular basis for metabolic acclimation to high light conditions.</title>
        <authorList>
            <person name="Cecchin M."/>
            <person name="Marcolungo L."/>
            <person name="Rossato M."/>
            <person name="Girolomoni L."/>
            <person name="Cosentino E."/>
            <person name="Cuine S."/>
            <person name="Li-Beisson Y."/>
            <person name="Delledonne M."/>
            <person name="Ballottari M."/>
        </authorList>
    </citation>
    <scope>NUCLEOTIDE SEQUENCE</scope>
    <source>
        <strain evidence="8">211/11P</strain>
    </source>
</reference>
<dbReference type="GO" id="GO:0005886">
    <property type="term" value="C:plasma membrane"/>
    <property type="evidence" value="ECO:0007669"/>
    <property type="project" value="TreeGrafter"/>
</dbReference>
<evidence type="ECO:0000313" key="9">
    <source>
        <dbReference type="Proteomes" id="UP001055712"/>
    </source>
</evidence>
<evidence type="ECO:0000256" key="1">
    <source>
        <dbReference type="ARBA" id="ARBA00004141"/>
    </source>
</evidence>
<keyword evidence="9" id="KW-1185">Reference proteome</keyword>
<evidence type="ECO:0000313" key="8">
    <source>
        <dbReference type="EMBL" id="KAI3428214.1"/>
    </source>
</evidence>
<dbReference type="OrthoDB" id="4829at2759"/>
<sequence>MQACSSLKGFRAILPLRAGVRAARPLRVVRVVVAQGVPDRPSGGAGRSMSSSSTPPPAEPPSPAPAKEQQAEEDYNSAAAARQQPTPVIVNVAAPSYTSSPASSVTVTNEVATSSVLSPAQIYEKAAATGAYKTQLPWWKIVLLGTVAGCYVGLGGALLLTVGPNCPGIASANPGLAKYITGAIGFPFALLQIIVCGSELFTGNTALCFAAWLEGKASIGGVLKNWVCAYAGNILGCCLMVSIFSNTGLMPQLTRGAEALAIYKTAAPFKEVFLKAICANWFVCLAVWQCLATNSFGGKFIACLGPVSAFVCIGLEHCIANIFFVPLGIACGANVTLQQFITLNLIPTTLGNIVAGTLCMATVYSLLYGALGRKITGEPKTA</sequence>
<dbReference type="PANTHER" id="PTHR30520:SF6">
    <property type="entry name" value="FORMATE_NITRATE FAMILY TRANSPORTER (EUROFUNG)"/>
    <property type="match status" value="1"/>
</dbReference>
<dbReference type="EMBL" id="SIDB01000009">
    <property type="protein sequence ID" value="KAI3428214.1"/>
    <property type="molecule type" value="Genomic_DNA"/>
</dbReference>
<keyword evidence="2 7" id="KW-0812">Transmembrane</keyword>
<dbReference type="GO" id="GO:0015499">
    <property type="term" value="F:formate transmembrane transporter activity"/>
    <property type="evidence" value="ECO:0007669"/>
    <property type="project" value="TreeGrafter"/>
</dbReference>
<feature type="transmembrane region" description="Helical" evidence="7">
    <location>
        <begin position="183"/>
        <end position="213"/>
    </location>
</feature>
<dbReference type="PANTHER" id="PTHR30520">
    <property type="entry name" value="FORMATE TRANSPORTER-RELATED"/>
    <property type="match status" value="1"/>
</dbReference>
<accession>A0A9D4TKG9</accession>
<evidence type="ECO:0000256" key="4">
    <source>
        <dbReference type="ARBA" id="ARBA00023136"/>
    </source>
</evidence>
<feature type="transmembrane region" description="Helical" evidence="7">
    <location>
        <begin position="349"/>
        <end position="371"/>
    </location>
</feature>
<protein>
    <submittedName>
        <fullName evidence="8">Uncharacterized protein</fullName>
    </submittedName>
</protein>
<comment type="caution">
    <text evidence="8">The sequence shown here is derived from an EMBL/GenBank/DDBJ whole genome shotgun (WGS) entry which is preliminary data.</text>
</comment>
<dbReference type="InterPro" id="IPR000292">
    <property type="entry name" value="For/NO2_transpt"/>
</dbReference>
<feature type="compositionally biased region" description="Pro residues" evidence="6">
    <location>
        <begin position="54"/>
        <end position="64"/>
    </location>
</feature>
<dbReference type="Pfam" id="PF01226">
    <property type="entry name" value="Form_Nir_trans"/>
    <property type="match status" value="1"/>
</dbReference>
<feature type="transmembrane region" description="Helical" evidence="7">
    <location>
        <begin position="225"/>
        <end position="245"/>
    </location>
</feature>
<dbReference type="Proteomes" id="UP001055712">
    <property type="component" value="Unassembled WGS sequence"/>
</dbReference>
<gene>
    <name evidence="8" type="ORF">D9Q98_006594</name>
</gene>
<evidence type="ECO:0000256" key="2">
    <source>
        <dbReference type="ARBA" id="ARBA00022692"/>
    </source>
</evidence>
<feature type="transmembrane region" description="Helical" evidence="7">
    <location>
        <begin position="272"/>
        <end position="291"/>
    </location>
</feature>
<evidence type="ECO:0000256" key="6">
    <source>
        <dbReference type="SAM" id="MobiDB-lite"/>
    </source>
</evidence>
<keyword evidence="3 7" id="KW-1133">Transmembrane helix</keyword>
<organism evidence="8 9">
    <name type="scientific">Chlorella vulgaris</name>
    <name type="common">Green alga</name>
    <dbReference type="NCBI Taxonomy" id="3077"/>
    <lineage>
        <taxon>Eukaryota</taxon>
        <taxon>Viridiplantae</taxon>
        <taxon>Chlorophyta</taxon>
        <taxon>core chlorophytes</taxon>
        <taxon>Trebouxiophyceae</taxon>
        <taxon>Chlorellales</taxon>
        <taxon>Chlorellaceae</taxon>
        <taxon>Chlorella clade</taxon>
        <taxon>Chlorella</taxon>
    </lineage>
</organism>
<dbReference type="PROSITE" id="PS01005">
    <property type="entry name" value="FORMATE_NITRITE_TP_1"/>
    <property type="match status" value="1"/>
</dbReference>
<reference evidence="8" key="2">
    <citation type="submission" date="2020-11" db="EMBL/GenBank/DDBJ databases">
        <authorList>
            <person name="Cecchin M."/>
            <person name="Marcolungo L."/>
            <person name="Rossato M."/>
            <person name="Girolomoni L."/>
            <person name="Cosentino E."/>
            <person name="Cuine S."/>
            <person name="Li-Beisson Y."/>
            <person name="Delledonne M."/>
            <person name="Ballottari M."/>
        </authorList>
    </citation>
    <scope>NUCLEOTIDE SEQUENCE</scope>
    <source>
        <strain evidence="8">211/11P</strain>
        <tissue evidence="8">Whole cell</tissue>
    </source>
</reference>
<comment type="similarity">
    <text evidence="5">Belongs to the FNT transporter (TC 1.A.16) family.</text>
</comment>
<name>A0A9D4TKG9_CHLVU</name>